<keyword evidence="5 13" id="KW-0444">Lipid biosynthesis</keyword>
<dbReference type="PANTHER" id="PTHR42724:SF1">
    <property type="entry name" value="TETRAACYLDISACCHARIDE 4'-KINASE, MITOCHONDRIAL-RELATED"/>
    <property type="match status" value="1"/>
</dbReference>
<evidence type="ECO:0000256" key="3">
    <source>
        <dbReference type="ARBA" id="ARBA00012071"/>
    </source>
</evidence>
<dbReference type="InterPro" id="IPR003758">
    <property type="entry name" value="LpxK"/>
</dbReference>
<comment type="catalytic activity">
    <reaction evidence="13">
        <text>a lipid A disaccharide + ATP = a lipid IVA + ADP + H(+)</text>
        <dbReference type="Rhea" id="RHEA:67840"/>
        <dbReference type="ChEBI" id="CHEBI:15378"/>
        <dbReference type="ChEBI" id="CHEBI:30616"/>
        <dbReference type="ChEBI" id="CHEBI:176343"/>
        <dbReference type="ChEBI" id="CHEBI:176425"/>
        <dbReference type="ChEBI" id="CHEBI:456216"/>
        <dbReference type="EC" id="2.7.1.130"/>
    </reaction>
</comment>
<accession>A0ABV8CJM8</accession>
<comment type="caution">
    <text evidence="14">The sequence shown here is derived from an EMBL/GenBank/DDBJ whole genome shotgun (WGS) entry which is preliminary data.</text>
</comment>
<dbReference type="GO" id="GO:0009029">
    <property type="term" value="F:lipid-A 4'-kinase activity"/>
    <property type="evidence" value="ECO:0007669"/>
    <property type="project" value="UniProtKB-EC"/>
</dbReference>
<evidence type="ECO:0000256" key="6">
    <source>
        <dbReference type="ARBA" id="ARBA00022556"/>
    </source>
</evidence>
<evidence type="ECO:0000256" key="7">
    <source>
        <dbReference type="ARBA" id="ARBA00022679"/>
    </source>
</evidence>
<dbReference type="EC" id="2.7.1.130" evidence="3 13"/>
<gene>
    <name evidence="13 14" type="primary">lpxK</name>
    <name evidence="14" type="ORF">ACFOSS_02705</name>
</gene>
<evidence type="ECO:0000256" key="5">
    <source>
        <dbReference type="ARBA" id="ARBA00022516"/>
    </source>
</evidence>
<evidence type="ECO:0000256" key="8">
    <source>
        <dbReference type="ARBA" id="ARBA00022741"/>
    </source>
</evidence>
<dbReference type="EMBL" id="JBHSAF010000001">
    <property type="protein sequence ID" value="MFC3912375.1"/>
    <property type="molecule type" value="Genomic_DNA"/>
</dbReference>
<dbReference type="RefSeq" id="WP_377150482.1">
    <property type="nucleotide sequence ID" value="NZ_JBHSAF010000001.1"/>
</dbReference>
<evidence type="ECO:0000256" key="13">
    <source>
        <dbReference type="HAMAP-Rule" id="MF_00409"/>
    </source>
</evidence>
<feature type="binding site" evidence="13">
    <location>
        <begin position="56"/>
        <end position="63"/>
    </location>
    <ligand>
        <name>ATP</name>
        <dbReference type="ChEBI" id="CHEBI:30616"/>
    </ligand>
</feature>
<evidence type="ECO:0000256" key="9">
    <source>
        <dbReference type="ARBA" id="ARBA00022777"/>
    </source>
</evidence>
<comment type="similarity">
    <text evidence="13">Belongs to the LpxK family.</text>
</comment>
<keyword evidence="10 13" id="KW-0067">ATP-binding</keyword>
<evidence type="ECO:0000313" key="14">
    <source>
        <dbReference type="EMBL" id="MFC3912375.1"/>
    </source>
</evidence>
<evidence type="ECO:0000256" key="10">
    <source>
        <dbReference type="ARBA" id="ARBA00022840"/>
    </source>
</evidence>
<dbReference type="HAMAP" id="MF_00409">
    <property type="entry name" value="LpxK"/>
    <property type="match status" value="1"/>
</dbReference>
<name>A0ABV8CJM8_9GAMM</name>
<keyword evidence="8 13" id="KW-0547">Nucleotide-binding</keyword>
<keyword evidence="15" id="KW-1185">Reference proteome</keyword>
<evidence type="ECO:0000256" key="4">
    <source>
        <dbReference type="ARBA" id="ARBA00016436"/>
    </source>
</evidence>
<dbReference type="NCBIfam" id="TIGR00682">
    <property type="entry name" value="lpxK"/>
    <property type="match status" value="1"/>
</dbReference>
<protein>
    <recommendedName>
        <fullName evidence="4 13">Tetraacyldisaccharide 4'-kinase</fullName>
        <ecNumber evidence="3 13">2.7.1.130</ecNumber>
    </recommendedName>
    <alternativeName>
        <fullName evidence="12 13">Lipid A 4'-kinase</fullName>
    </alternativeName>
</protein>
<comment type="function">
    <text evidence="1 13">Transfers the gamma-phosphate of ATP to the 4'-position of a tetraacyldisaccharide 1-phosphate intermediate (termed DS-1-P) to form tetraacyldisaccharide 1,4'-bis-phosphate (lipid IVA).</text>
</comment>
<evidence type="ECO:0000256" key="12">
    <source>
        <dbReference type="ARBA" id="ARBA00029757"/>
    </source>
</evidence>
<dbReference type="InterPro" id="IPR027417">
    <property type="entry name" value="P-loop_NTPase"/>
</dbReference>
<dbReference type="Pfam" id="PF02606">
    <property type="entry name" value="LpxK"/>
    <property type="match status" value="1"/>
</dbReference>
<dbReference type="SUPFAM" id="SSF52540">
    <property type="entry name" value="P-loop containing nucleoside triphosphate hydrolases"/>
    <property type="match status" value="1"/>
</dbReference>
<sequence length="330" mass="36298">MSLAALWYRANWLVWGLWPLALLYRSLTALRRLAYRLGWLRVYRAPVPVIVVGNISVGGNGKTPVVIWLIEVLRQAGYHPGVVSRGYGGRADRYPLQVTAMTPASACGDEPKLIFRRCGCPVVVSPRRAEAIACLLAGGEVDVVISDDGLQHYAMARDIELVVVDGERRFGNGHLLPMGPLREGLGRLAQVDAILCNGGVVAAGEYPMQLIADSLRPVGSSTHLQPPVPGEEVDAMAGIGHPPRFFTTLQTLGYRLRQAVAFADHQAFDLEALQQQFAARPLLMTEKDAVKCSQTTRQDWWYLPVSAQLPPTLLEKIIRLLKEKKHGPRS</sequence>
<keyword evidence="6 13" id="KW-0441">Lipid A biosynthesis</keyword>
<reference evidence="15" key="1">
    <citation type="journal article" date="2019" name="Int. J. Syst. Evol. Microbiol.">
        <title>The Global Catalogue of Microorganisms (GCM) 10K type strain sequencing project: providing services to taxonomists for standard genome sequencing and annotation.</title>
        <authorList>
            <consortium name="The Broad Institute Genomics Platform"/>
            <consortium name="The Broad Institute Genome Sequencing Center for Infectious Disease"/>
            <person name="Wu L."/>
            <person name="Ma J."/>
        </authorList>
    </citation>
    <scope>NUCLEOTIDE SEQUENCE [LARGE SCALE GENOMIC DNA]</scope>
    <source>
        <strain evidence="15">CCUG 54939</strain>
    </source>
</reference>
<organism evidence="14 15">
    <name type="scientific">Pseudaeromonas sharmana</name>
    <dbReference type="NCBI Taxonomy" id="328412"/>
    <lineage>
        <taxon>Bacteria</taxon>
        <taxon>Pseudomonadati</taxon>
        <taxon>Pseudomonadota</taxon>
        <taxon>Gammaproteobacteria</taxon>
        <taxon>Aeromonadales</taxon>
        <taxon>Aeromonadaceae</taxon>
        <taxon>Pseudaeromonas</taxon>
    </lineage>
</organism>
<evidence type="ECO:0000256" key="11">
    <source>
        <dbReference type="ARBA" id="ARBA00023098"/>
    </source>
</evidence>
<keyword evidence="11 13" id="KW-0443">Lipid metabolism</keyword>
<dbReference type="Proteomes" id="UP001595692">
    <property type="component" value="Unassembled WGS sequence"/>
</dbReference>
<keyword evidence="7 13" id="KW-0808">Transferase</keyword>
<comment type="pathway">
    <text evidence="2 13">Glycolipid biosynthesis; lipid IV(A) biosynthesis; lipid IV(A) from (3R)-3-hydroxytetradecanoyl-[acyl-carrier-protein] and UDP-N-acetyl-alpha-D-glucosamine: step 6/6.</text>
</comment>
<keyword evidence="9 13" id="KW-0418">Kinase</keyword>
<evidence type="ECO:0000256" key="2">
    <source>
        <dbReference type="ARBA" id="ARBA00004870"/>
    </source>
</evidence>
<evidence type="ECO:0000256" key="1">
    <source>
        <dbReference type="ARBA" id="ARBA00002274"/>
    </source>
</evidence>
<evidence type="ECO:0000313" key="15">
    <source>
        <dbReference type="Proteomes" id="UP001595692"/>
    </source>
</evidence>
<dbReference type="PANTHER" id="PTHR42724">
    <property type="entry name" value="TETRAACYLDISACCHARIDE 4'-KINASE"/>
    <property type="match status" value="1"/>
</dbReference>
<proteinExistence type="inferred from homology"/>